<evidence type="ECO:0000256" key="1">
    <source>
        <dbReference type="SAM" id="Phobius"/>
    </source>
</evidence>
<feature type="transmembrane region" description="Helical" evidence="1">
    <location>
        <begin position="61"/>
        <end position="81"/>
    </location>
</feature>
<feature type="transmembrane region" description="Helical" evidence="1">
    <location>
        <begin position="430"/>
        <end position="461"/>
    </location>
</feature>
<comment type="caution">
    <text evidence="2">The sequence shown here is derived from an EMBL/GenBank/DDBJ whole genome shotgun (WGS) entry which is preliminary data.</text>
</comment>
<reference evidence="2" key="1">
    <citation type="submission" date="2020-03" db="EMBL/GenBank/DDBJ databases">
        <title>Hybrid Assembly of Korean Phytophthora infestans isolates.</title>
        <authorList>
            <person name="Prokchorchik M."/>
            <person name="Lee Y."/>
            <person name="Seo J."/>
            <person name="Cho J.-H."/>
            <person name="Park Y.-E."/>
            <person name="Jang D.-C."/>
            <person name="Im J.-S."/>
            <person name="Choi J.-G."/>
            <person name="Park H.-J."/>
            <person name="Lee G.-B."/>
            <person name="Lee Y.-G."/>
            <person name="Hong S.-Y."/>
            <person name="Cho K."/>
            <person name="Sohn K.H."/>
        </authorList>
    </citation>
    <scope>NUCLEOTIDE SEQUENCE</scope>
    <source>
        <strain evidence="2">KR_2_A2</strain>
    </source>
</reference>
<proteinExistence type="predicted"/>
<feature type="transmembrane region" description="Helical" evidence="1">
    <location>
        <begin position="283"/>
        <end position="304"/>
    </location>
</feature>
<keyword evidence="1" id="KW-1133">Transmembrane helix</keyword>
<dbReference type="AlphaFoldDB" id="A0A8S9UQF1"/>
<keyword evidence="1" id="KW-0472">Membrane</keyword>
<evidence type="ECO:0008006" key="4">
    <source>
        <dbReference type="Google" id="ProtNLM"/>
    </source>
</evidence>
<feature type="transmembrane region" description="Helical" evidence="1">
    <location>
        <begin position="96"/>
        <end position="116"/>
    </location>
</feature>
<evidence type="ECO:0000313" key="3">
    <source>
        <dbReference type="Proteomes" id="UP000704712"/>
    </source>
</evidence>
<keyword evidence="1" id="KW-0812">Transmembrane</keyword>
<protein>
    <recommendedName>
        <fullName evidence="4">Transmembrane protein</fullName>
    </recommendedName>
</protein>
<sequence>MTAQDASLMDAASTFGRVGFGLRTLVRKWESLQVELHGSYSIQRFISMFNYRVSTGISRSLVVLITIPLLPLFCVAMIDALPMNSPNLGLAGSGTVWVRGVSVGLADSFTLVWMFCQYVPELKLSRRTLLSTTVAATAISHLAVLGLIMMFGYPLPFTLLWMTGPWLATLALSLKLCRGNLLNKNPESWREVRRFAILSVMHTSSGLIITGFNAYFHSVSEKWQTVIALLVPAFKITERNLFCRILRGKDDQKPELVVFTVEISNALFISTSMQQAASTNTSAMLILIDFVQLLVSLCDMNLMLKSINEITAKMGITSNEIISSAFTISTKYSELANATSSIDAAAHSKSEVFRLSTLDKIQANTINLKRVLTSKNQVAPTLAEHNMAVVPDTSMAVECNSVGPTTNDIERIEHISPRERQLLLRKALQILFLTEFLLLNELMEVLTPVMYSCYLVILFYGPNREYYPLFDGIDEAAFQKIVRNIVVYGLLEMGSCVLLVVVVHRTTHKFPLQHLAFAVSCSWGKIQCKLVIWLTLLLQSTIPQLGSGYKFKGETN</sequence>
<dbReference type="EMBL" id="JAACNO010001096">
    <property type="protein sequence ID" value="KAF4143031.1"/>
    <property type="molecule type" value="Genomic_DNA"/>
</dbReference>
<feature type="transmembrane region" description="Helical" evidence="1">
    <location>
        <begin position="481"/>
        <end position="503"/>
    </location>
</feature>
<name>A0A8S9UQF1_PHYIN</name>
<feature type="transmembrane region" description="Helical" evidence="1">
    <location>
        <begin position="157"/>
        <end position="174"/>
    </location>
</feature>
<dbReference type="Proteomes" id="UP000704712">
    <property type="component" value="Unassembled WGS sequence"/>
</dbReference>
<organism evidence="2 3">
    <name type="scientific">Phytophthora infestans</name>
    <name type="common">Potato late blight agent</name>
    <name type="synonym">Botrytis infestans</name>
    <dbReference type="NCBI Taxonomy" id="4787"/>
    <lineage>
        <taxon>Eukaryota</taxon>
        <taxon>Sar</taxon>
        <taxon>Stramenopiles</taxon>
        <taxon>Oomycota</taxon>
        <taxon>Peronosporomycetes</taxon>
        <taxon>Peronosporales</taxon>
        <taxon>Peronosporaceae</taxon>
        <taxon>Phytophthora</taxon>
    </lineage>
</organism>
<feature type="transmembrane region" description="Helical" evidence="1">
    <location>
        <begin position="195"/>
        <end position="216"/>
    </location>
</feature>
<feature type="transmembrane region" description="Helical" evidence="1">
    <location>
        <begin position="128"/>
        <end position="151"/>
    </location>
</feature>
<gene>
    <name evidence="2" type="ORF">GN958_ATG07760</name>
</gene>
<accession>A0A8S9UQF1</accession>
<evidence type="ECO:0000313" key="2">
    <source>
        <dbReference type="EMBL" id="KAF4143031.1"/>
    </source>
</evidence>